<evidence type="ECO:0000256" key="10">
    <source>
        <dbReference type="ARBA" id="ARBA00023204"/>
    </source>
</evidence>
<evidence type="ECO:0000256" key="7">
    <source>
        <dbReference type="ARBA" id="ARBA00022763"/>
    </source>
</evidence>
<evidence type="ECO:0000256" key="1">
    <source>
        <dbReference type="ARBA" id="ARBA00001946"/>
    </source>
</evidence>
<accession>G8BX30</accession>
<dbReference type="GeneID" id="11534010"/>
<evidence type="ECO:0008006" key="17">
    <source>
        <dbReference type="Google" id="ProtNLM"/>
    </source>
</evidence>
<dbReference type="eggNOG" id="KOG2520">
    <property type="taxonomic scope" value="Eukaryota"/>
</dbReference>
<comment type="cofactor">
    <cofactor evidence="1">
        <name>Mg(2+)</name>
        <dbReference type="ChEBI" id="CHEBI:18420"/>
    </cofactor>
</comment>
<comment type="similarity">
    <text evidence="3">Belongs to the XPG/RAD2 endonuclease family. XPG subfamily.</text>
</comment>
<evidence type="ECO:0000256" key="2">
    <source>
        <dbReference type="ARBA" id="ARBA00004123"/>
    </source>
</evidence>
<gene>
    <name evidence="15" type="primary">TPHA0H01260</name>
    <name evidence="15" type="ordered locus">TPHA_0H01260</name>
</gene>
<evidence type="ECO:0000256" key="4">
    <source>
        <dbReference type="ARBA" id="ARBA00022722"/>
    </source>
</evidence>
<dbReference type="FunFam" id="3.40.50.1010:FF:000061">
    <property type="entry name" value="Single-stranded DNA endonuclease (Eurofung)"/>
    <property type="match status" value="1"/>
</dbReference>
<dbReference type="InterPro" id="IPR008918">
    <property type="entry name" value="HhH2"/>
</dbReference>
<dbReference type="SMART" id="SM00485">
    <property type="entry name" value="XPGN"/>
    <property type="match status" value="1"/>
</dbReference>
<dbReference type="GO" id="GO:0006366">
    <property type="term" value="P:transcription by RNA polymerase II"/>
    <property type="evidence" value="ECO:0007669"/>
    <property type="project" value="EnsemblFungi"/>
</dbReference>
<dbReference type="AlphaFoldDB" id="G8BX30"/>
<feature type="domain" description="XPG-I" evidence="13">
    <location>
        <begin position="799"/>
        <end position="868"/>
    </location>
</feature>
<dbReference type="STRING" id="1071381.G8BX30"/>
<dbReference type="GO" id="GO:0046872">
    <property type="term" value="F:metal ion binding"/>
    <property type="evidence" value="ECO:0007669"/>
    <property type="project" value="UniProtKB-KW"/>
</dbReference>
<evidence type="ECO:0000256" key="8">
    <source>
        <dbReference type="ARBA" id="ARBA00022801"/>
    </source>
</evidence>
<dbReference type="GO" id="GO:0006289">
    <property type="term" value="P:nucleotide-excision repair"/>
    <property type="evidence" value="ECO:0007669"/>
    <property type="project" value="EnsemblFungi"/>
</dbReference>
<dbReference type="CDD" id="cd09868">
    <property type="entry name" value="PIN_XPG_RAD2"/>
    <property type="match status" value="2"/>
</dbReference>
<evidence type="ECO:0000313" key="16">
    <source>
        <dbReference type="Proteomes" id="UP000005666"/>
    </source>
</evidence>
<dbReference type="OMA" id="PNSMDFS"/>
<evidence type="ECO:0000259" key="13">
    <source>
        <dbReference type="SMART" id="SM00484"/>
    </source>
</evidence>
<evidence type="ECO:0000256" key="5">
    <source>
        <dbReference type="ARBA" id="ARBA00022723"/>
    </source>
</evidence>
<dbReference type="SMART" id="SM00279">
    <property type="entry name" value="HhH2"/>
    <property type="match status" value="1"/>
</dbReference>
<sequence length="1051" mass="120159">MGVHSFWDIVGPTAKPVRLESLEDKVMAVDASIWIYQFLKAVRDNEGNSVNNAHIVGFFRRICKLLYFGVKPVFVFDGGVPVLKRETIRQRKERRQGQRENAVLTARKLLAIQLQKQLHEDKHSKNGDSNKLSTLEDNFDRMTNFSSMSFKPHDEWDLPDIAGFKVDKDDTRILSTEKYDDILNSIEDGFGGVDLETINPASKEFEELPVATQYMILTNLRLKSRLRLGYTKEQLENIFPTSMQFSKFQIDMVRRRNFFTQKLLATTDAPDGGASKFNDEKLRTRIAGQLNKEYSLSKTDQGWALGLQDVEGLRSDKPLELISEEDLYSNQDDFSIKKDKEIPKKTNTFPGDHMATIEDDEDDFEWEEVDTKVVKDNKIEDFSLKAAKLSQFNKPANNVGSRAFLDAKHNIKLSPVKKPSISKLPKVYQISSDSEEESFKYIAGNKGYNENSEEDDDDFNQQIKEIEMMETIKKKITSPAFITKANQGRDRATLSTRGTALKNNDFLKPSNLNQIASTSVQSNKIEQTEYILPEPTTERKLDYIMSRIPGFDQVNPTNSMFFNNSKVTINENKEINKDDSTEKSAKEVVETPVWFQEKSDMPVNPYSSTEFVHDKTNRKDTANKNSKGDGYVLYSGVAADEFLNDHIVDSQTPIKNPNNNDDDDIIIISSKEKGNNNTDKDSVTVDAQDDFSTKINCVSESSESDNESQIASSHQDSNKISNKIPAVFEYDFSEDEQNDIVENIIKEGQEFNEFKTNLNETDVSKTFMEDDLFEQQVKSKRDSDEVTQDMIKSVQELLTRFGIPYIVAPMEAEAQCAELLKLKLVDGIITDDSDVFLFGGSKVYKNMFHEKNYVEFYDQDKLTVQLGLERSNLIDLALLLGSDYTSGIKGIGPVSGIEIIAEFGSLENFRDWYMDGQFDKNNQKTESKFQKDLRKKLVKNEIILDSNFPSAAVRNAYLYPEVDSDKTNFTWGVPDLDMLRTFMLKEVRWTQEKSDEVLIPLIKDINKRKRKPKQKRLTDFFPTELISTEKMLNMGKRVLTATNKLKKGNFK</sequence>
<proteinExistence type="inferred from homology"/>
<dbReference type="SMART" id="SM00484">
    <property type="entry name" value="XPGI"/>
    <property type="match status" value="1"/>
</dbReference>
<evidence type="ECO:0000256" key="12">
    <source>
        <dbReference type="SAM" id="MobiDB-lite"/>
    </source>
</evidence>
<dbReference type="CDD" id="cd09904">
    <property type="entry name" value="H3TH_XPG"/>
    <property type="match status" value="1"/>
</dbReference>
<feature type="domain" description="XPG N-terminal" evidence="14">
    <location>
        <begin position="1"/>
        <end position="98"/>
    </location>
</feature>
<dbReference type="PANTHER" id="PTHR16171:SF7">
    <property type="entry name" value="DNA REPAIR PROTEIN RAD2"/>
    <property type="match status" value="1"/>
</dbReference>
<dbReference type="InterPro" id="IPR006084">
    <property type="entry name" value="XPG/Rad2"/>
</dbReference>
<keyword evidence="4" id="KW-0540">Nuclease</keyword>
<dbReference type="EMBL" id="HE612863">
    <property type="protein sequence ID" value="CCE64334.1"/>
    <property type="molecule type" value="Genomic_DNA"/>
</dbReference>
<dbReference type="HOGENOM" id="CLU_003018_2_0_1"/>
<evidence type="ECO:0000256" key="9">
    <source>
        <dbReference type="ARBA" id="ARBA00022842"/>
    </source>
</evidence>
<protein>
    <recommendedName>
        <fullName evidence="17">DNA repair protein RAD2</fullName>
    </recommendedName>
</protein>
<dbReference type="Gene3D" id="3.40.50.1010">
    <property type="entry name" value="5'-nuclease"/>
    <property type="match status" value="2"/>
</dbReference>
<keyword evidence="5" id="KW-0479">Metal-binding</keyword>
<dbReference type="PROSITE" id="PS00842">
    <property type="entry name" value="XPG_2"/>
    <property type="match status" value="1"/>
</dbReference>
<dbReference type="GO" id="GO:0000014">
    <property type="term" value="F:single-stranded DNA endodeoxyribonuclease activity"/>
    <property type="evidence" value="ECO:0007669"/>
    <property type="project" value="EnsemblFungi"/>
</dbReference>
<dbReference type="Pfam" id="PF00752">
    <property type="entry name" value="XPG_N"/>
    <property type="match status" value="1"/>
</dbReference>
<dbReference type="PRINTS" id="PR00853">
    <property type="entry name" value="XPGRADSUPER"/>
</dbReference>
<keyword evidence="10" id="KW-0234">DNA repair</keyword>
<keyword evidence="11" id="KW-0539">Nucleus</keyword>
<comment type="subcellular location">
    <subcellularLocation>
        <location evidence="2">Nucleus</location>
    </subcellularLocation>
</comment>
<dbReference type="InterPro" id="IPR001044">
    <property type="entry name" value="XPG/Rad2_eukaryotes"/>
</dbReference>
<evidence type="ECO:0000256" key="11">
    <source>
        <dbReference type="ARBA" id="ARBA00023242"/>
    </source>
</evidence>
<evidence type="ECO:0000256" key="3">
    <source>
        <dbReference type="ARBA" id="ARBA00005283"/>
    </source>
</evidence>
<dbReference type="InterPro" id="IPR036279">
    <property type="entry name" value="5-3_exonuclease_C_sf"/>
</dbReference>
<dbReference type="FunFam" id="1.10.150.20:FF:000057">
    <property type="entry name" value="RAD2p Single-stranded DNA endonuclease"/>
    <property type="match status" value="1"/>
</dbReference>
<dbReference type="InterPro" id="IPR019974">
    <property type="entry name" value="XPG_CS"/>
</dbReference>
<dbReference type="SUPFAM" id="SSF88723">
    <property type="entry name" value="PIN domain-like"/>
    <property type="match status" value="1"/>
</dbReference>
<dbReference type="InterPro" id="IPR029060">
    <property type="entry name" value="PIN-like_dom_sf"/>
</dbReference>
<name>G8BX30_TETPH</name>
<keyword evidence="9" id="KW-0460">Magnesium</keyword>
<evidence type="ECO:0000313" key="15">
    <source>
        <dbReference type="EMBL" id="CCE64334.1"/>
    </source>
</evidence>
<dbReference type="SUPFAM" id="SSF47807">
    <property type="entry name" value="5' to 3' exonuclease, C-terminal subdomain"/>
    <property type="match status" value="1"/>
</dbReference>
<evidence type="ECO:0000256" key="6">
    <source>
        <dbReference type="ARBA" id="ARBA00022759"/>
    </source>
</evidence>
<dbReference type="GO" id="GO:0000112">
    <property type="term" value="C:nucleotide-excision repair factor 3 complex"/>
    <property type="evidence" value="ECO:0007669"/>
    <property type="project" value="EnsemblFungi"/>
</dbReference>
<dbReference type="PANTHER" id="PTHR16171">
    <property type="entry name" value="DNA REPAIR PROTEIN COMPLEMENTING XP-G CELLS-RELATED"/>
    <property type="match status" value="1"/>
</dbReference>
<dbReference type="InterPro" id="IPR006086">
    <property type="entry name" value="XPG-I_dom"/>
</dbReference>
<dbReference type="OrthoDB" id="31113at2759"/>
<dbReference type="GO" id="GO:0003697">
    <property type="term" value="F:single-stranded DNA binding"/>
    <property type="evidence" value="ECO:0007669"/>
    <property type="project" value="InterPro"/>
</dbReference>
<keyword evidence="6" id="KW-0255">Endonuclease</keyword>
<keyword evidence="16" id="KW-1185">Reference proteome</keyword>
<dbReference type="InterPro" id="IPR006085">
    <property type="entry name" value="XPG_DNA_repair_N"/>
</dbReference>
<evidence type="ECO:0000259" key="14">
    <source>
        <dbReference type="SMART" id="SM00485"/>
    </source>
</evidence>
<organism evidence="15 16">
    <name type="scientific">Tetrapisispora phaffii (strain ATCC 24235 / CBS 4417 / NBRC 1672 / NRRL Y-8282 / UCD 70-5)</name>
    <name type="common">Yeast</name>
    <name type="synonym">Fabospora phaffii</name>
    <dbReference type="NCBI Taxonomy" id="1071381"/>
    <lineage>
        <taxon>Eukaryota</taxon>
        <taxon>Fungi</taxon>
        <taxon>Dikarya</taxon>
        <taxon>Ascomycota</taxon>
        <taxon>Saccharomycotina</taxon>
        <taxon>Saccharomycetes</taxon>
        <taxon>Saccharomycetales</taxon>
        <taxon>Saccharomycetaceae</taxon>
        <taxon>Tetrapisispora</taxon>
    </lineage>
</organism>
<dbReference type="Pfam" id="PF00867">
    <property type="entry name" value="XPG_I"/>
    <property type="match status" value="1"/>
</dbReference>
<dbReference type="PRINTS" id="PR00066">
    <property type="entry name" value="XRODRMPGMNTG"/>
</dbReference>
<reference evidence="15 16" key="1">
    <citation type="journal article" date="2011" name="Proc. Natl. Acad. Sci. U.S.A.">
        <title>Evolutionary erosion of yeast sex chromosomes by mating-type switching accidents.</title>
        <authorList>
            <person name="Gordon J.L."/>
            <person name="Armisen D."/>
            <person name="Proux-Wera E."/>
            <person name="Oheigeartaigh S.S."/>
            <person name="Byrne K.P."/>
            <person name="Wolfe K.H."/>
        </authorList>
    </citation>
    <scope>NUCLEOTIDE SEQUENCE [LARGE SCALE GENOMIC DNA]</scope>
    <source>
        <strain evidence="16">ATCC 24235 / CBS 4417 / NBRC 1672 / NRRL Y-8282 / UCD 70-5</strain>
    </source>
</reference>
<dbReference type="RefSeq" id="XP_003686768.1">
    <property type="nucleotide sequence ID" value="XM_003686720.1"/>
</dbReference>
<feature type="region of interest" description="Disordered" evidence="12">
    <location>
        <begin position="698"/>
        <end position="717"/>
    </location>
</feature>
<dbReference type="Gene3D" id="1.10.150.20">
    <property type="entry name" value="5' to 3' exonuclease, C-terminal subdomain"/>
    <property type="match status" value="1"/>
</dbReference>
<dbReference type="Proteomes" id="UP000005666">
    <property type="component" value="Chromosome 8"/>
</dbReference>
<dbReference type="PROSITE" id="PS00841">
    <property type="entry name" value="XPG_1"/>
    <property type="match status" value="1"/>
</dbReference>
<keyword evidence="8" id="KW-0378">Hydrolase</keyword>
<keyword evidence="7" id="KW-0227">DNA damage</keyword>
<dbReference type="KEGG" id="tpf:TPHA_0H01260"/>